<accession>A0A4Y2D2V5</accession>
<comment type="caution">
    <text evidence="1">The sequence shown here is derived from an EMBL/GenBank/DDBJ whole genome shotgun (WGS) entry which is preliminary data.</text>
</comment>
<name>A0A4Y2D2V5_ARAVE</name>
<gene>
    <name evidence="1" type="ORF">AVEN_241841_1</name>
</gene>
<protein>
    <submittedName>
        <fullName evidence="1">Uncharacterized protein</fullName>
    </submittedName>
</protein>
<dbReference type="AlphaFoldDB" id="A0A4Y2D2V5"/>
<keyword evidence="2" id="KW-1185">Reference proteome</keyword>
<evidence type="ECO:0000313" key="1">
    <source>
        <dbReference type="EMBL" id="GBM11021.1"/>
    </source>
</evidence>
<dbReference type="Proteomes" id="UP000499080">
    <property type="component" value="Unassembled WGS sequence"/>
</dbReference>
<organism evidence="1 2">
    <name type="scientific">Araneus ventricosus</name>
    <name type="common">Orbweaver spider</name>
    <name type="synonym">Epeira ventricosa</name>
    <dbReference type="NCBI Taxonomy" id="182803"/>
    <lineage>
        <taxon>Eukaryota</taxon>
        <taxon>Metazoa</taxon>
        <taxon>Ecdysozoa</taxon>
        <taxon>Arthropoda</taxon>
        <taxon>Chelicerata</taxon>
        <taxon>Arachnida</taxon>
        <taxon>Araneae</taxon>
        <taxon>Araneomorphae</taxon>
        <taxon>Entelegynae</taxon>
        <taxon>Araneoidea</taxon>
        <taxon>Araneidae</taxon>
        <taxon>Araneus</taxon>
    </lineage>
</organism>
<dbReference type="EMBL" id="BGPR01088380">
    <property type="protein sequence ID" value="GBM11021.1"/>
    <property type="molecule type" value="Genomic_DNA"/>
</dbReference>
<evidence type="ECO:0000313" key="2">
    <source>
        <dbReference type="Proteomes" id="UP000499080"/>
    </source>
</evidence>
<reference evidence="1 2" key="1">
    <citation type="journal article" date="2019" name="Sci. Rep.">
        <title>Orb-weaving spider Araneus ventricosus genome elucidates the spidroin gene catalogue.</title>
        <authorList>
            <person name="Kono N."/>
            <person name="Nakamura H."/>
            <person name="Ohtoshi R."/>
            <person name="Moran D.A.P."/>
            <person name="Shinohara A."/>
            <person name="Yoshida Y."/>
            <person name="Fujiwara M."/>
            <person name="Mori M."/>
            <person name="Tomita M."/>
            <person name="Arakawa K."/>
        </authorList>
    </citation>
    <scope>NUCLEOTIDE SEQUENCE [LARGE SCALE GENOMIC DNA]</scope>
</reference>
<sequence length="99" mass="10924">MTFCHLEIASSSLTKNKVNDAGCYIMCVMKGYLNHTTEIFPVFDGFAHTVYRPQWPSGKVSIWGLRVPGSKPDSTEDLSCIGPAARQIVRRGPNVLPLV</sequence>
<proteinExistence type="predicted"/>